<evidence type="ECO:0000256" key="1">
    <source>
        <dbReference type="ARBA" id="ARBA00010877"/>
    </source>
</evidence>
<evidence type="ECO:0000256" key="3">
    <source>
        <dbReference type="ARBA" id="ARBA00022792"/>
    </source>
</evidence>
<proteinExistence type="inferred from homology"/>
<dbReference type="PANTHER" id="PTHR15415">
    <property type="entry name" value="MITOFILIN"/>
    <property type="match status" value="1"/>
</dbReference>
<dbReference type="PANTHER" id="PTHR15415:SF7">
    <property type="entry name" value="MICOS COMPLEX SUBUNIT MIC60"/>
    <property type="match status" value="1"/>
</dbReference>
<sequence length="252" mass="26848">MLRAVTKKSLNRGVKGVRVLSTQAAPTAPPVPPVPRVPPTSPPHVPKPAAPPRKSGRKVVYTVGALAAAAAGVIGYAYVDPEFRNKVETTVPQAKQVFDTVLGSSSLSKTKQQLLDLKDQAANVLPKKKVEEVLPPLSRYTLPEFDKKPPVHVDPVDVKTAVDTGDAKPSPEIIAKRAKELESSLLSAIHSAESKVSAATDAKIKTITAINEHAALVKATVDEPQNADWEKVGLTRHIVILSVKIAAMARSK</sequence>
<accession>A0A2G9V539</accession>
<dbReference type="OrthoDB" id="5856620at2759"/>
<reference evidence="9 10" key="1">
    <citation type="submission" date="2015-09" db="EMBL/GenBank/DDBJ databases">
        <title>Draft genome of the parasitic nematode Teladorsagia circumcincta isolate WARC Sus (inbred).</title>
        <authorList>
            <person name="Mitreva M."/>
        </authorList>
    </citation>
    <scope>NUCLEOTIDE SEQUENCE [LARGE SCALE GENOMIC DNA]</scope>
    <source>
        <strain evidence="9 10">S</strain>
    </source>
</reference>
<keyword evidence="6 7" id="KW-0472">Membrane</keyword>
<comment type="subcellular location">
    <subcellularLocation>
        <location evidence="7">Mitochondrion inner membrane</location>
        <topology evidence="7">Single-pass membrane protein</topology>
    </subcellularLocation>
</comment>
<evidence type="ECO:0000256" key="8">
    <source>
        <dbReference type="SAM" id="MobiDB-lite"/>
    </source>
</evidence>
<dbReference type="InterPro" id="IPR019133">
    <property type="entry name" value="MIC60"/>
</dbReference>
<evidence type="ECO:0000256" key="5">
    <source>
        <dbReference type="ARBA" id="ARBA00023128"/>
    </source>
</evidence>
<keyword evidence="10" id="KW-1185">Reference proteome</keyword>
<name>A0A2G9V539_TELCI</name>
<dbReference type="EMBL" id="KZ344992">
    <property type="protein sequence ID" value="PIO77599.1"/>
    <property type="molecule type" value="Genomic_DNA"/>
</dbReference>
<keyword evidence="3 7" id="KW-0999">Mitochondrion inner membrane</keyword>
<feature type="transmembrane region" description="Helical" evidence="7">
    <location>
        <begin position="59"/>
        <end position="79"/>
    </location>
</feature>
<dbReference type="Proteomes" id="UP000230423">
    <property type="component" value="Unassembled WGS sequence"/>
</dbReference>
<dbReference type="GO" id="GO:0042407">
    <property type="term" value="P:cristae formation"/>
    <property type="evidence" value="ECO:0007669"/>
    <property type="project" value="TreeGrafter"/>
</dbReference>
<feature type="compositionally biased region" description="Pro residues" evidence="8">
    <location>
        <begin position="27"/>
        <end position="51"/>
    </location>
</feature>
<organism evidence="9 10">
    <name type="scientific">Teladorsagia circumcincta</name>
    <name type="common">Brown stomach worm</name>
    <name type="synonym">Ostertagia circumcincta</name>
    <dbReference type="NCBI Taxonomy" id="45464"/>
    <lineage>
        <taxon>Eukaryota</taxon>
        <taxon>Metazoa</taxon>
        <taxon>Ecdysozoa</taxon>
        <taxon>Nematoda</taxon>
        <taxon>Chromadorea</taxon>
        <taxon>Rhabditida</taxon>
        <taxon>Rhabditina</taxon>
        <taxon>Rhabditomorpha</taxon>
        <taxon>Strongyloidea</taxon>
        <taxon>Trichostrongylidae</taxon>
        <taxon>Teladorsagia</taxon>
    </lineage>
</organism>
<evidence type="ECO:0000256" key="7">
    <source>
        <dbReference type="RuleBase" id="RU363000"/>
    </source>
</evidence>
<protein>
    <recommendedName>
        <fullName evidence="7">MICOS complex subunit MIC60</fullName>
    </recommendedName>
    <alternativeName>
        <fullName evidence="7">Mitofilin</fullName>
    </alternativeName>
</protein>
<evidence type="ECO:0000256" key="4">
    <source>
        <dbReference type="ARBA" id="ARBA00022989"/>
    </source>
</evidence>
<keyword evidence="2 7" id="KW-0812">Transmembrane</keyword>
<dbReference type="Pfam" id="PF09731">
    <property type="entry name" value="Mitofilin"/>
    <property type="match status" value="1"/>
</dbReference>
<keyword evidence="4 7" id="KW-1133">Transmembrane helix</keyword>
<dbReference type="GO" id="GO:0061617">
    <property type="term" value="C:MICOS complex"/>
    <property type="evidence" value="ECO:0007669"/>
    <property type="project" value="TreeGrafter"/>
</dbReference>
<gene>
    <name evidence="9" type="ORF">TELCIR_00306</name>
</gene>
<comment type="subunit">
    <text evidence="7">Component of the mitochondrial contact site and cristae organizing system (MICOS) complex.</text>
</comment>
<feature type="region of interest" description="Disordered" evidence="8">
    <location>
        <begin position="15"/>
        <end position="56"/>
    </location>
</feature>
<dbReference type="AlphaFoldDB" id="A0A2G9V539"/>
<evidence type="ECO:0000313" key="9">
    <source>
        <dbReference type="EMBL" id="PIO77599.1"/>
    </source>
</evidence>
<comment type="similarity">
    <text evidence="1 7">Belongs to the MICOS complex subunit Mic60 family.</text>
</comment>
<evidence type="ECO:0000313" key="10">
    <source>
        <dbReference type="Proteomes" id="UP000230423"/>
    </source>
</evidence>
<comment type="function">
    <text evidence="7">Component of the MICOS complex, a large protein complex of the mitochondrial inner membrane that plays crucial roles in the maintenance of crista junctions, inner membrane architecture, and formation of contact sites to the outer membrane.</text>
</comment>
<keyword evidence="5 7" id="KW-0496">Mitochondrion</keyword>
<evidence type="ECO:0000256" key="2">
    <source>
        <dbReference type="ARBA" id="ARBA00022692"/>
    </source>
</evidence>
<evidence type="ECO:0000256" key="6">
    <source>
        <dbReference type="ARBA" id="ARBA00023136"/>
    </source>
</evidence>